<feature type="transmembrane region" description="Helical" evidence="1">
    <location>
        <begin position="20"/>
        <end position="38"/>
    </location>
</feature>
<keyword evidence="1" id="KW-1133">Transmembrane helix</keyword>
<evidence type="ECO:0000313" key="3">
    <source>
        <dbReference type="Proteomes" id="UP000628448"/>
    </source>
</evidence>
<name>A0A931GYX3_9BACT</name>
<evidence type="ECO:0000313" key="2">
    <source>
        <dbReference type="EMBL" id="MBG9377906.1"/>
    </source>
</evidence>
<gene>
    <name evidence="2" type="ORF">I5907_16820</name>
</gene>
<dbReference type="EMBL" id="JADWYR010000002">
    <property type="protein sequence ID" value="MBG9377906.1"/>
    <property type="molecule type" value="Genomic_DNA"/>
</dbReference>
<feature type="transmembrane region" description="Helical" evidence="1">
    <location>
        <begin position="50"/>
        <end position="80"/>
    </location>
</feature>
<dbReference type="RefSeq" id="WP_196991967.1">
    <property type="nucleotide sequence ID" value="NZ_JADWYR010000002.1"/>
</dbReference>
<organism evidence="2 3">
    <name type="scientific">Panacibacter microcysteis</name>
    <dbReference type="NCBI Taxonomy" id="2793269"/>
    <lineage>
        <taxon>Bacteria</taxon>
        <taxon>Pseudomonadati</taxon>
        <taxon>Bacteroidota</taxon>
        <taxon>Chitinophagia</taxon>
        <taxon>Chitinophagales</taxon>
        <taxon>Chitinophagaceae</taxon>
        <taxon>Panacibacter</taxon>
    </lineage>
</organism>
<protein>
    <recommendedName>
        <fullName evidence="4">Transmembrane protein</fullName>
    </recommendedName>
</protein>
<evidence type="ECO:0008006" key="4">
    <source>
        <dbReference type="Google" id="ProtNLM"/>
    </source>
</evidence>
<keyword evidence="1" id="KW-0472">Membrane</keyword>
<keyword evidence="3" id="KW-1185">Reference proteome</keyword>
<keyword evidence="1" id="KW-0812">Transmembrane</keyword>
<feature type="transmembrane region" description="Helical" evidence="1">
    <location>
        <begin position="86"/>
        <end position="104"/>
    </location>
</feature>
<proteinExistence type="predicted"/>
<sequence length="150" mass="16666">MPFSDDEQILVEEKSKLKTLVLIGGTGLFVLSLFNVCFCTDNGCRTSIEALLIGWLAMSTGGAAIAWLANPLLIVSWVLLTKNKKSAWLFSLTALLFCISFLKFQTIIENEAGHYNPIKRIGLGYWLWLSSCLTTFVGCLTLRILKIKNS</sequence>
<accession>A0A931GYX3</accession>
<reference evidence="2" key="1">
    <citation type="submission" date="2020-11" db="EMBL/GenBank/DDBJ databases">
        <title>Bacterial whole genome sequence for Panacibacter sp. DH6.</title>
        <authorList>
            <person name="Le V."/>
            <person name="Ko S."/>
            <person name="Ahn C.-Y."/>
            <person name="Oh H.-M."/>
        </authorList>
    </citation>
    <scope>NUCLEOTIDE SEQUENCE</scope>
    <source>
        <strain evidence="2">DH6</strain>
    </source>
</reference>
<dbReference type="AlphaFoldDB" id="A0A931GYX3"/>
<feature type="transmembrane region" description="Helical" evidence="1">
    <location>
        <begin position="125"/>
        <end position="145"/>
    </location>
</feature>
<evidence type="ECO:0000256" key="1">
    <source>
        <dbReference type="SAM" id="Phobius"/>
    </source>
</evidence>
<dbReference type="Proteomes" id="UP000628448">
    <property type="component" value="Unassembled WGS sequence"/>
</dbReference>
<comment type="caution">
    <text evidence="2">The sequence shown here is derived from an EMBL/GenBank/DDBJ whole genome shotgun (WGS) entry which is preliminary data.</text>
</comment>